<evidence type="ECO:0008006" key="4">
    <source>
        <dbReference type="Google" id="ProtNLM"/>
    </source>
</evidence>
<dbReference type="RefSeq" id="WP_344143049.1">
    <property type="nucleotide sequence ID" value="NZ_BAAAQI010000006.1"/>
</dbReference>
<dbReference type="Proteomes" id="UP001595858">
    <property type="component" value="Unassembled WGS sequence"/>
</dbReference>
<keyword evidence="1" id="KW-0812">Transmembrane</keyword>
<organism evidence="2 3">
    <name type="scientific">Streptomonospora arabica</name>
    <dbReference type="NCBI Taxonomy" id="412417"/>
    <lineage>
        <taxon>Bacteria</taxon>
        <taxon>Bacillati</taxon>
        <taxon>Actinomycetota</taxon>
        <taxon>Actinomycetes</taxon>
        <taxon>Streptosporangiales</taxon>
        <taxon>Nocardiopsidaceae</taxon>
        <taxon>Streptomonospora</taxon>
    </lineage>
</organism>
<accession>A0ABV9SSR4</accession>
<evidence type="ECO:0000313" key="3">
    <source>
        <dbReference type="Proteomes" id="UP001595858"/>
    </source>
</evidence>
<sequence length="80" mass="8514">METLSAGATAAATLPGVETVLSALPLSPAEWLWLLAFAVIPGLLAGACSVVSRWRRPREEMTARLTREAREHRAAQAGDS</sequence>
<keyword evidence="3" id="KW-1185">Reference proteome</keyword>
<evidence type="ECO:0000313" key="2">
    <source>
        <dbReference type="EMBL" id="MFC4869369.1"/>
    </source>
</evidence>
<keyword evidence="1" id="KW-1133">Transmembrane helix</keyword>
<comment type="caution">
    <text evidence="2">The sequence shown here is derived from an EMBL/GenBank/DDBJ whole genome shotgun (WGS) entry which is preliminary data.</text>
</comment>
<reference evidence="3" key="1">
    <citation type="journal article" date="2019" name="Int. J. Syst. Evol. Microbiol.">
        <title>The Global Catalogue of Microorganisms (GCM) 10K type strain sequencing project: providing services to taxonomists for standard genome sequencing and annotation.</title>
        <authorList>
            <consortium name="The Broad Institute Genomics Platform"/>
            <consortium name="The Broad Institute Genome Sequencing Center for Infectious Disease"/>
            <person name="Wu L."/>
            <person name="Ma J."/>
        </authorList>
    </citation>
    <scope>NUCLEOTIDE SEQUENCE [LARGE SCALE GENOMIC DNA]</scope>
    <source>
        <strain evidence="3">CGMCC 4.7304</strain>
    </source>
</reference>
<name>A0ABV9SSR4_9ACTN</name>
<keyword evidence="1" id="KW-0472">Membrane</keyword>
<protein>
    <recommendedName>
        <fullName evidence="4">Lipopolysaccharide assembly protein A domain-containing protein</fullName>
    </recommendedName>
</protein>
<gene>
    <name evidence="2" type="ORF">ACFPCZ_22265</name>
</gene>
<feature type="transmembrane region" description="Helical" evidence="1">
    <location>
        <begin position="32"/>
        <end position="51"/>
    </location>
</feature>
<evidence type="ECO:0000256" key="1">
    <source>
        <dbReference type="SAM" id="Phobius"/>
    </source>
</evidence>
<dbReference type="EMBL" id="JBHSIY010000028">
    <property type="protein sequence ID" value="MFC4869369.1"/>
    <property type="molecule type" value="Genomic_DNA"/>
</dbReference>
<proteinExistence type="predicted"/>